<comment type="caution">
    <text evidence="2">The sequence shown here is derived from an EMBL/GenBank/DDBJ whole genome shotgun (WGS) entry which is preliminary data.</text>
</comment>
<name>A0A369BK70_9GAMM</name>
<keyword evidence="1" id="KW-1133">Transmembrane helix</keyword>
<protein>
    <submittedName>
        <fullName evidence="2">Uncharacterized protein</fullName>
    </submittedName>
</protein>
<keyword evidence="3" id="KW-1185">Reference proteome</keyword>
<evidence type="ECO:0000313" key="2">
    <source>
        <dbReference type="EMBL" id="RCX21992.1"/>
    </source>
</evidence>
<dbReference type="Proteomes" id="UP000252707">
    <property type="component" value="Unassembled WGS sequence"/>
</dbReference>
<evidence type="ECO:0000256" key="1">
    <source>
        <dbReference type="SAM" id="Phobius"/>
    </source>
</evidence>
<dbReference type="EMBL" id="QPJY01000019">
    <property type="protein sequence ID" value="RCX21992.1"/>
    <property type="molecule type" value="Genomic_DNA"/>
</dbReference>
<sequence>MSDAWVIAVAAAVLLLHGGVFLLTQALHSLFWPVPALNGAIAGGVLFYWLDRWETPGTLAGADGLFPLVEGGVLLLSVLGLLGILPARGPHWLIFAVNAILALAFLGFMLVFRLERLF</sequence>
<keyword evidence="1" id="KW-0472">Membrane</keyword>
<reference evidence="2 3" key="1">
    <citation type="submission" date="2018-07" db="EMBL/GenBank/DDBJ databases">
        <title>Genomic Encyclopedia of Type Strains, Phase IV (KMG-IV): sequencing the most valuable type-strain genomes for metagenomic binning, comparative biology and taxonomic classification.</title>
        <authorList>
            <person name="Goeker M."/>
        </authorList>
    </citation>
    <scope>NUCLEOTIDE SEQUENCE [LARGE SCALE GENOMIC DNA]</scope>
    <source>
        <strain evidence="2 3">DSM 26407</strain>
    </source>
</reference>
<dbReference type="AlphaFoldDB" id="A0A369BK70"/>
<organism evidence="2 3">
    <name type="scientific">Thioalbus denitrificans</name>
    <dbReference type="NCBI Taxonomy" id="547122"/>
    <lineage>
        <taxon>Bacteria</taxon>
        <taxon>Pseudomonadati</taxon>
        <taxon>Pseudomonadota</taxon>
        <taxon>Gammaproteobacteria</taxon>
        <taxon>Chromatiales</taxon>
        <taxon>Ectothiorhodospiraceae</taxon>
        <taxon>Thioalbus</taxon>
    </lineage>
</organism>
<dbReference type="RefSeq" id="WP_114281340.1">
    <property type="nucleotide sequence ID" value="NZ_QPJY01000019.1"/>
</dbReference>
<accession>A0A369BK70</accession>
<evidence type="ECO:0000313" key="3">
    <source>
        <dbReference type="Proteomes" id="UP000252707"/>
    </source>
</evidence>
<gene>
    <name evidence="2" type="ORF">DFQ59_1199</name>
</gene>
<feature type="transmembrane region" description="Helical" evidence="1">
    <location>
        <begin position="65"/>
        <end position="85"/>
    </location>
</feature>
<feature type="transmembrane region" description="Helical" evidence="1">
    <location>
        <begin position="6"/>
        <end position="23"/>
    </location>
</feature>
<feature type="transmembrane region" description="Helical" evidence="1">
    <location>
        <begin position="92"/>
        <end position="112"/>
    </location>
</feature>
<proteinExistence type="predicted"/>
<keyword evidence="1" id="KW-0812">Transmembrane</keyword>
<feature type="transmembrane region" description="Helical" evidence="1">
    <location>
        <begin position="30"/>
        <end position="50"/>
    </location>
</feature>